<accession>A0ACB0XPR8</accession>
<gene>
    <name evidence="1" type="ORF">MENTE1834_LOCUS1938</name>
</gene>
<name>A0ACB0XPR8_MELEN</name>
<sequence length="56" mass="6937">MCLMFFYNLPLLKYTELRNNFYICHEIFITKLQKIILILLLEVYVAYVYVYFSRES</sequence>
<comment type="caution">
    <text evidence="1">The sequence shown here is derived from an EMBL/GenBank/DDBJ whole genome shotgun (WGS) entry which is preliminary data.</text>
</comment>
<dbReference type="Proteomes" id="UP001497535">
    <property type="component" value="Unassembled WGS sequence"/>
</dbReference>
<proteinExistence type="predicted"/>
<evidence type="ECO:0000313" key="1">
    <source>
        <dbReference type="EMBL" id="CAK5011546.1"/>
    </source>
</evidence>
<dbReference type="EMBL" id="CAVMJV010000001">
    <property type="protein sequence ID" value="CAK5011546.1"/>
    <property type="molecule type" value="Genomic_DNA"/>
</dbReference>
<protein>
    <submittedName>
        <fullName evidence="1">Uncharacterized protein</fullName>
    </submittedName>
</protein>
<reference evidence="1" key="1">
    <citation type="submission" date="2023-11" db="EMBL/GenBank/DDBJ databases">
        <authorList>
            <person name="Poullet M."/>
        </authorList>
    </citation>
    <scope>NUCLEOTIDE SEQUENCE</scope>
    <source>
        <strain evidence="1">E1834</strain>
    </source>
</reference>
<evidence type="ECO:0000313" key="2">
    <source>
        <dbReference type="Proteomes" id="UP001497535"/>
    </source>
</evidence>
<keyword evidence="2" id="KW-1185">Reference proteome</keyword>
<organism evidence="1 2">
    <name type="scientific">Meloidogyne enterolobii</name>
    <name type="common">Root-knot nematode worm</name>
    <name type="synonym">Meloidogyne mayaguensis</name>
    <dbReference type="NCBI Taxonomy" id="390850"/>
    <lineage>
        <taxon>Eukaryota</taxon>
        <taxon>Metazoa</taxon>
        <taxon>Ecdysozoa</taxon>
        <taxon>Nematoda</taxon>
        <taxon>Chromadorea</taxon>
        <taxon>Rhabditida</taxon>
        <taxon>Tylenchina</taxon>
        <taxon>Tylenchomorpha</taxon>
        <taxon>Tylenchoidea</taxon>
        <taxon>Meloidogynidae</taxon>
        <taxon>Meloidogyninae</taxon>
        <taxon>Meloidogyne</taxon>
    </lineage>
</organism>